<dbReference type="InterPro" id="IPR032799">
    <property type="entry name" value="TAXi_C"/>
</dbReference>
<comment type="similarity">
    <text evidence="1">Belongs to the peptidase A1 family.</text>
</comment>
<dbReference type="InterPro" id="IPR032861">
    <property type="entry name" value="TAXi_N"/>
</dbReference>
<feature type="domain" description="Xylanase inhibitor C-terminal" evidence="2">
    <location>
        <begin position="190"/>
        <end position="310"/>
    </location>
</feature>
<dbReference type="GO" id="GO:0006508">
    <property type="term" value="P:proteolysis"/>
    <property type="evidence" value="ECO:0007669"/>
    <property type="project" value="InterPro"/>
</dbReference>
<dbReference type="OrthoDB" id="1081919at2759"/>
<dbReference type="KEGG" id="rsz:108807557"/>
<feature type="domain" description="Xylanase inhibitor N-terminal" evidence="3">
    <location>
        <begin position="49"/>
        <end position="176"/>
    </location>
</feature>
<reference evidence="4" key="1">
    <citation type="journal article" date="2019" name="Database">
        <title>The radish genome database (RadishGD): an integrated information resource for radish genomics.</title>
        <authorList>
            <person name="Yu H.J."/>
            <person name="Baek S."/>
            <person name="Lee Y.J."/>
            <person name="Cho A."/>
            <person name="Mun J.H."/>
        </authorList>
    </citation>
    <scope>NUCLEOTIDE SEQUENCE [LARGE SCALE GENOMIC DNA]</scope>
    <source>
        <strain evidence="4">cv. WK10039</strain>
    </source>
</reference>
<dbReference type="RefSeq" id="XP_018435336.2">
    <property type="nucleotide sequence ID" value="XM_018579834.2"/>
</dbReference>
<dbReference type="Gene3D" id="2.40.70.10">
    <property type="entry name" value="Acid Proteases"/>
    <property type="match status" value="2"/>
</dbReference>
<gene>
    <name evidence="5" type="primary">LOC108807557</name>
</gene>
<dbReference type="GeneID" id="108807557"/>
<dbReference type="GO" id="GO:0004190">
    <property type="term" value="F:aspartic-type endopeptidase activity"/>
    <property type="evidence" value="ECO:0007669"/>
    <property type="project" value="InterPro"/>
</dbReference>
<dbReference type="SUPFAM" id="SSF50630">
    <property type="entry name" value="Acid proteases"/>
    <property type="match status" value="1"/>
</dbReference>
<accession>A0A6J0JK04</accession>
<evidence type="ECO:0000259" key="2">
    <source>
        <dbReference type="Pfam" id="PF14541"/>
    </source>
</evidence>
<keyword evidence="4" id="KW-1185">Reference proteome</keyword>
<proteinExistence type="inferred from homology"/>
<sequence>MVSEFTTSLTKHKPKQKPRAFAIPILKDTISGLYYTNMTVGKPPLNVPRHRCTTCFGPFGPTCRNDTCISGVESDLAFTPTVNYLVNDDLMILRDTSPSAYLAPKLPLRASFACVGDGFQAYTKLPYGSNGGLGLGNASTSFVSALVSSYKIPFKVALCLPSKPGNNYSGAVYIGGGPYVLPPNRARISSSLIPYGLLETSIYKSLVKAFGGKAKKRKAVAPSTDCFSYKSFGGKSLLDKEIPVISLVMGGGTKWDIYGPNSLVKVKKTVVCLAFIDAGVGVRFPVEIGGYQVEDNLIEFDLEASKFSFTSSLLLHNTSCSRPL</sequence>
<dbReference type="Proteomes" id="UP000504610">
    <property type="component" value="Chromosome 6"/>
</dbReference>
<dbReference type="PANTHER" id="PTHR47965">
    <property type="entry name" value="ASPARTYL PROTEASE-RELATED"/>
    <property type="match status" value="1"/>
</dbReference>
<dbReference type="InterPro" id="IPR001461">
    <property type="entry name" value="Aspartic_peptidase_A1"/>
</dbReference>
<organism evidence="4 5">
    <name type="scientific">Raphanus sativus</name>
    <name type="common">Radish</name>
    <name type="synonym">Raphanus raphanistrum var. sativus</name>
    <dbReference type="NCBI Taxonomy" id="3726"/>
    <lineage>
        <taxon>Eukaryota</taxon>
        <taxon>Viridiplantae</taxon>
        <taxon>Streptophyta</taxon>
        <taxon>Embryophyta</taxon>
        <taxon>Tracheophyta</taxon>
        <taxon>Spermatophyta</taxon>
        <taxon>Magnoliopsida</taxon>
        <taxon>eudicotyledons</taxon>
        <taxon>Gunneridae</taxon>
        <taxon>Pentapetalae</taxon>
        <taxon>rosids</taxon>
        <taxon>malvids</taxon>
        <taxon>Brassicales</taxon>
        <taxon>Brassicaceae</taxon>
        <taxon>Brassiceae</taxon>
        <taxon>Raphanus</taxon>
    </lineage>
</organism>
<reference evidence="5" key="2">
    <citation type="submission" date="2025-08" db="UniProtKB">
        <authorList>
            <consortium name="RefSeq"/>
        </authorList>
    </citation>
    <scope>IDENTIFICATION</scope>
    <source>
        <tissue evidence="5">Leaf</tissue>
    </source>
</reference>
<dbReference type="Pfam" id="PF14543">
    <property type="entry name" value="TAXi_N"/>
    <property type="match status" value="1"/>
</dbReference>
<evidence type="ECO:0000256" key="1">
    <source>
        <dbReference type="ARBA" id="ARBA00007447"/>
    </source>
</evidence>
<dbReference type="AlphaFoldDB" id="A0A6J0JK04"/>
<dbReference type="Pfam" id="PF14541">
    <property type="entry name" value="TAXi_C"/>
    <property type="match status" value="1"/>
</dbReference>
<evidence type="ECO:0000313" key="4">
    <source>
        <dbReference type="Proteomes" id="UP000504610"/>
    </source>
</evidence>
<protein>
    <submittedName>
        <fullName evidence="5">Probable aspartic proteinase GIP2</fullName>
    </submittedName>
</protein>
<name>A0A6J0JK04_RAPSA</name>
<evidence type="ECO:0000259" key="3">
    <source>
        <dbReference type="Pfam" id="PF14543"/>
    </source>
</evidence>
<dbReference type="InterPro" id="IPR021109">
    <property type="entry name" value="Peptidase_aspartic_dom_sf"/>
</dbReference>
<evidence type="ECO:0000313" key="5">
    <source>
        <dbReference type="RefSeq" id="XP_018435336.2"/>
    </source>
</evidence>
<dbReference type="PANTHER" id="PTHR47965:SF103">
    <property type="entry name" value="EUKARYOTIC ASPARTYL PROTEASE FAMILY PROTEIN"/>
    <property type="match status" value="1"/>
</dbReference>